<dbReference type="RefSeq" id="WP_250914077.1">
    <property type="nucleotide sequence ID" value="NZ_JAMQAY010000003.1"/>
</dbReference>
<feature type="chain" id="PRO_5042556357" evidence="1">
    <location>
        <begin position="30"/>
        <end position="56"/>
    </location>
</feature>
<dbReference type="Proteomes" id="UP001155079">
    <property type="component" value="Unassembled WGS sequence"/>
</dbReference>
<organism evidence="3 5">
    <name type="scientific">Ciceribacter sichuanensis</name>
    <dbReference type="NCBI Taxonomy" id="2949647"/>
    <lineage>
        <taxon>Bacteria</taxon>
        <taxon>Pseudomonadati</taxon>
        <taxon>Pseudomonadota</taxon>
        <taxon>Alphaproteobacteria</taxon>
        <taxon>Hyphomicrobiales</taxon>
        <taxon>Rhizobiaceae</taxon>
        <taxon>Ciceribacter</taxon>
    </lineage>
</organism>
<evidence type="ECO:0000256" key="1">
    <source>
        <dbReference type="SAM" id="SignalP"/>
    </source>
</evidence>
<evidence type="ECO:0000313" key="3">
    <source>
        <dbReference type="EMBL" id="MCO5957894.1"/>
    </source>
</evidence>
<protein>
    <submittedName>
        <fullName evidence="3">Uncharacterized protein</fullName>
    </submittedName>
</protein>
<gene>
    <name evidence="2" type="ORF">NBH20_09505</name>
    <name evidence="3" type="ORF">NBH21_14035</name>
</gene>
<evidence type="ECO:0000313" key="4">
    <source>
        <dbReference type="Proteomes" id="UP001155079"/>
    </source>
</evidence>
<dbReference type="EMBL" id="JAMXLX010000004">
    <property type="protein sequence ID" value="MCO5957894.1"/>
    <property type="molecule type" value="Genomic_DNA"/>
</dbReference>
<proteinExistence type="predicted"/>
<dbReference type="AlphaFoldDB" id="A0AAJ1BX46"/>
<reference evidence="3 4" key="1">
    <citation type="submission" date="2022-06" db="EMBL/GenBank/DDBJ databases">
        <authorList>
            <person name="Sun Q."/>
        </authorList>
    </citation>
    <scope>NUCLEOTIDE SEQUENCE</scope>
    <source>
        <strain evidence="3">S101</strain>
        <strain evidence="2 4">S153</strain>
    </source>
</reference>
<accession>A0AAJ1BX46</accession>
<evidence type="ECO:0000313" key="2">
    <source>
        <dbReference type="EMBL" id="MCM2401392.1"/>
    </source>
</evidence>
<keyword evidence="4" id="KW-1185">Reference proteome</keyword>
<dbReference type="Proteomes" id="UP001155380">
    <property type="component" value="Unassembled WGS sequence"/>
</dbReference>
<dbReference type="EMBL" id="JAMQAY010000003">
    <property type="protein sequence ID" value="MCM2401392.1"/>
    <property type="molecule type" value="Genomic_DNA"/>
</dbReference>
<sequence length="56" mass="5894">MTALQHFNPADRLLAFAFAALTAATLVVAAEAHAFCSIFCIHGDRAAETEICAGRS</sequence>
<evidence type="ECO:0000313" key="5">
    <source>
        <dbReference type="Proteomes" id="UP001155380"/>
    </source>
</evidence>
<feature type="signal peptide" evidence="1">
    <location>
        <begin position="1"/>
        <end position="29"/>
    </location>
</feature>
<comment type="caution">
    <text evidence="3">The sequence shown here is derived from an EMBL/GenBank/DDBJ whole genome shotgun (WGS) entry which is preliminary data.</text>
</comment>
<name>A0AAJ1BX46_9HYPH</name>
<keyword evidence="1" id="KW-0732">Signal</keyword>